<name>A0A0G1Z381_9BACT</name>
<evidence type="ECO:0000313" key="3">
    <source>
        <dbReference type="Proteomes" id="UP000034588"/>
    </source>
</evidence>
<dbReference type="AlphaFoldDB" id="A0A0G1Z381"/>
<comment type="caution">
    <text evidence="2">The sequence shown here is derived from an EMBL/GenBank/DDBJ whole genome shotgun (WGS) entry which is preliminary data.</text>
</comment>
<protein>
    <submittedName>
        <fullName evidence="2">Uncharacterized protein</fullName>
    </submittedName>
</protein>
<reference evidence="2 3" key="1">
    <citation type="journal article" date="2015" name="Nature">
        <title>rRNA introns, odd ribosomes, and small enigmatic genomes across a large radiation of phyla.</title>
        <authorList>
            <person name="Brown C.T."/>
            <person name="Hug L.A."/>
            <person name="Thomas B.C."/>
            <person name="Sharon I."/>
            <person name="Castelle C.J."/>
            <person name="Singh A."/>
            <person name="Wilkins M.J."/>
            <person name="Williams K.H."/>
            <person name="Banfield J.F."/>
        </authorList>
    </citation>
    <scope>NUCLEOTIDE SEQUENCE [LARGE SCALE GENOMIC DNA]</scope>
</reference>
<accession>A0A0G1Z381</accession>
<organism evidence="2 3">
    <name type="scientific">Candidatus Gottesmanbacteria bacterium GW2011_GWB1_49_7</name>
    <dbReference type="NCBI Taxonomy" id="1618448"/>
    <lineage>
        <taxon>Bacteria</taxon>
        <taxon>Candidatus Gottesmaniibacteriota</taxon>
    </lineage>
</organism>
<dbReference type="Proteomes" id="UP000034588">
    <property type="component" value="Unassembled WGS sequence"/>
</dbReference>
<evidence type="ECO:0000256" key="1">
    <source>
        <dbReference type="SAM" id="MobiDB-lite"/>
    </source>
</evidence>
<dbReference type="EMBL" id="LCQD01000003">
    <property type="protein sequence ID" value="KKW13229.1"/>
    <property type="molecule type" value="Genomic_DNA"/>
</dbReference>
<feature type="region of interest" description="Disordered" evidence="1">
    <location>
        <begin position="117"/>
        <end position="144"/>
    </location>
</feature>
<gene>
    <name evidence="2" type="ORF">UY48_C0003G0051</name>
</gene>
<sequence length="144" mass="15777">MTLRDDVVTLNSALCKLSDVCSSRPSGADFSWIRLPPRERTPVGESRLVRNGIVVFAEHTLPNGGNLYSETVDKWLNTVPHTQTSRLLVEAKNLVSKAVSLGLIPKETPIPLVVQPKETAPTRISGRLPRKLQTPGPEDTSMDP</sequence>
<proteinExistence type="predicted"/>
<evidence type="ECO:0000313" key="2">
    <source>
        <dbReference type="EMBL" id="KKW13229.1"/>
    </source>
</evidence>